<dbReference type="EMBL" id="FR695864">
    <property type="protein sequence ID" value="CBX26910.1"/>
    <property type="molecule type" value="Genomic_DNA"/>
</dbReference>
<feature type="transmembrane region" description="Helical" evidence="1">
    <location>
        <begin position="7"/>
        <end position="27"/>
    </location>
</feature>
<evidence type="ECO:0000259" key="3">
    <source>
        <dbReference type="Pfam" id="PF13116"/>
    </source>
</evidence>
<gene>
    <name evidence="4" type="ORF">N47_A09390</name>
</gene>
<feature type="domain" description="YhdP central" evidence="3">
    <location>
        <begin position="806"/>
        <end position="1097"/>
    </location>
</feature>
<name>E1Y8L6_9BACT</name>
<dbReference type="InterPro" id="IPR052894">
    <property type="entry name" value="AsmA-related"/>
</dbReference>
<reference evidence="4" key="1">
    <citation type="journal article" date="2011" name="Environ. Microbiol.">
        <title>Genomic insights into the metabolic potential of the polycyclic aromatic hydrocarbon degrading sulfate-reducing Deltaproteobacterium N47.</title>
        <authorList>
            <person name="Bergmann F."/>
            <person name="Selesi D."/>
            <person name="Weinmaier T."/>
            <person name="Tischler P."/>
            <person name="Rattei T."/>
            <person name="Meckenstock R.U."/>
        </authorList>
    </citation>
    <scope>NUCLEOTIDE SEQUENCE</scope>
</reference>
<keyword evidence="1" id="KW-0812">Transmembrane</keyword>
<dbReference type="AlphaFoldDB" id="E1Y8L6"/>
<organism evidence="4">
    <name type="scientific">uncultured Desulfobacterium sp</name>
    <dbReference type="NCBI Taxonomy" id="201089"/>
    <lineage>
        <taxon>Bacteria</taxon>
        <taxon>Pseudomonadati</taxon>
        <taxon>Thermodesulfobacteriota</taxon>
        <taxon>Desulfobacteria</taxon>
        <taxon>Desulfobacterales</taxon>
        <taxon>Desulfobacteriaceae</taxon>
        <taxon>Desulfobacterium</taxon>
        <taxon>environmental samples</taxon>
    </lineage>
</organism>
<dbReference type="GO" id="GO:0090313">
    <property type="term" value="P:regulation of protein targeting to membrane"/>
    <property type="evidence" value="ECO:0007669"/>
    <property type="project" value="TreeGrafter"/>
</dbReference>
<dbReference type="PANTHER" id="PTHR30441:SF4">
    <property type="entry name" value="PROTEIN ASMA"/>
    <property type="match status" value="1"/>
</dbReference>
<sequence length="1143" mass="126892">MFFWTTFWTGILLIIALVISLLLPHIISPEYLKAKIVEQVSLRIGYKIKLQYVDIMMFPRLHADIKNVTLSAPGNFSAKINNIKAYPEIWPLFTGNVNIYKLYLDDPAIKMDIPERLSGENGLFKYDSIQKADKLLQDFFKSRTLEKTDIIVQIRNGNVALYAGNRLYFNFRDIFSRVKLNPKQIKIALDAKSNICDNISINSQYFSYKSEGKGEIRLFNLNPKLLFNYLYPDSALKVDDSKIGIKVNLSKKGPSNFDLKFYGQIPLLLLKRDNEILNLKSRQFSGNINSFRDRIAFNVEKLVIDNTESIYSAKYVVNPPDSPVQLDLEGKNIDIKKTGRIVLFLTGNLHTFQSIFNVIKEGHVPSISITAKASRISELEDIKNIFIKGSAVNTKISVPEPSLELYEVKGDVTVSGGTLEAKNAAGKLGNSIAQNGTLKLGLSEGNDIFYLDTFVHADISPLPSILKQVVKNKNFLQELYLIKKCEGKAAGKLTIDDKAGSSSTKVDVSTFEVKGVYGRFSSPVTVIGNKFYLDDSIVKFTLANATSGKSSVSNLTAGFKFDKDDAFKILSGKTTVDSKEINQIILPLQSAQSSDKQFNVRNGTINLNNIEINGPLFAPAKWGLKTDGKIVSMIVDCKPVFKEAINITSLKFNAFQNNNYLYLNVTDAALRKTIISNLSAIFGFGKDYPFKILSEKVTMDAREINLFTPYFQATQSVADSINIQKGTARLYGFDLNGPLLNADKWRFSTAGKIENMLVDYKSVFNEPLNIITLGFNISQGYTAKGLRQNKYKIDDGYISSGKSHITVDGDIELSKEGSRLDMRAFSESLYWSDIKKLINQHDAKAGTATEKTKASPVKGIIRTHIDNFTYDDYTLSPVNADILLGANKIKIDISKADICGISLSGMIETSPSKTDFKIKPFAKDQDIASFLKCFSDNKHLATGIFDLHGNIYSKGEEKEISNLLFGTLKFNAAKGRVHKISFLSKIFALLNVTEIFRGKIPDLIGEGFAYNTITIEGKLEKGNFVLSKFIIDGASMAIVCTGNIDISNNKADLMVLISPFKTVDLIVKYIPVVSQILGGNIITIPFRVLGKIEDPDVIPLSPTAVGSSLLNMLQRTIAIPVKIIQPLTSDKDTVKKDKIISGQ</sequence>
<dbReference type="Pfam" id="PF05170">
    <property type="entry name" value="AsmA"/>
    <property type="match status" value="1"/>
</dbReference>
<proteinExistence type="predicted"/>
<keyword evidence="1" id="KW-0472">Membrane</keyword>
<dbReference type="GO" id="GO:0005886">
    <property type="term" value="C:plasma membrane"/>
    <property type="evidence" value="ECO:0007669"/>
    <property type="project" value="TreeGrafter"/>
</dbReference>
<dbReference type="InterPro" id="IPR025263">
    <property type="entry name" value="YhdP_central"/>
</dbReference>
<feature type="domain" description="AsmA" evidence="2">
    <location>
        <begin position="7"/>
        <end position="110"/>
    </location>
</feature>
<dbReference type="PANTHER" id="PTHR30441">
    <property type="entry name" value="DUF748 DOMAIN-CONTAINING PROTEIN"/>
    <property type="match status" value="1"/>
</dbReference>
<dbReference type="InterPro" id="IPR007844">
    <property type="entry name" value="AsmA"/>
</dbReference>
<evidence type="ECO:0000256" key="1">
    <source>
        <dbReference type="SAM" id="Phobius"/>
    </source>
</evidence>
<evidence type="ECO:0000313" key="4">
    <source>
        <dbReference type="EMBL" id="CBX26910.1"/>
    </source>
</evidence>
<evidence type="ECO:0000259" key="2">
    <source>
        <dbReference type="Pfam" id="PF05170"/>
    </source>
</evidence>
<keyword evidence="1" id="KW-1133">Transmembrane helix</keyword>
<protein>
    <recommendedName>
        <fullName evidence="5">AsmA-like C-terminal region domain-containing protein</fullName>
    </recommendedName>
</protein>
<evidence type="ECO:0008006" key="5">
    <source>
        <dbReference type="Google" id="ProtNLM"/>
    </source>
</evidence>
<accession>E1Y8L6</accession>
<dbReference type="Pfam" id="PF13116">
    <property type="entry name" value="YhdP"/>
    <property type="match status" value="1"/>
</dbReference>